<feature type="domain" description="SET" evidence="10">
    <location>
        <begin position="160"/>
        <end position="280"/>
    </location>
</feature>
<dbReference type="GO" id="GO:0005634">
    <property type="term" value="C:nucleus"/>
    <property type="evidence" value="ECO:0007669"/>
    <property type="project" value="UniProtKB-SubCell"/>
</dbReference>
<keyword evidence="5 11" id="KW-0808">Transferase</keyword>
<dbReference type="InterPro" id="IPR046341">
    <property type="entry name" value="SET_dom_sf"/>
</dbReference>
<dbReference type="Pfam" id="PF00856">
    <property type="entry name" value="SET"/>
    <property type="match status" value="1"/>
</dbReference>
<reference evidence="11" key="1">
    <citation type="submission" date="2022-07" db="EMBL/GenBank/DDBJ databases">
        <title>Phylogenomic reconstructions and comparative analyses of Kickxellomycotina fungi.</title>
        <authorList>
            <person name="Reynolds N.K."/>
            <person name="Stajich J.E."/>
            <person name="Barry K."/>
            <person name="Grigoriev I.V."/>
            <person name="Crous P."/>
            <person name="Smith M.E."/>
        </authorList>
    </citation>
    <scope>NUCLEOTIDE SEQUENCE</scope>
    <source>
        <strain evidence="11">RSA 1196</strain>
    </source>
</reference>
<keyword evidence="7" id="KW-0156">Chromatin regulator</keyword>
<evidence type="ECO:0000256" key="9">
    <source>
        <dbReference type="SAM" id="MobiDB-lite"/>
    </source>
</evidence>
<protein>
    <submittedName>
        <fullName evidence="11">Histone lysine methyltransferase Set9</fullName>
        <ecNumber evidence="11">2.1.1.354</ecNumber>
    </submittedName>
</protein>
<evidence type="ECO:0000256" key="1">
    <source>
        <dbReference type="ARBA" id="ARBA00004123"/>
    </source>
</evidence>
<feature type="non-terminal residue" evidence="11">
    <location>
        <position position="523"/>
    </location>
</feature>
<dbReference type="PANTHER" id="PTHR12977">
    <property type="entry name" value="SUPPRESSOR OF VARIEGATION 4-20-RELATED"/>
    <property type="match status" value="1"/>
</dbReference>
<feature type="region of interest" description="Disordered" evidence="9">
    <location>
        <begin position="306"/>
        <end position="376"/>
    </location>
</feature>
<evidence type="ECO:0000256" key="5">
    <source>
        <dbReference type="ARBA" id="ARBA00022679"/>
    </source>
</evidence>
<dbReference type="InterPro" id="IPR041938">
    <property type="entry name" value="Hist-Lys_N-MTase_N"/>
</dbReference>
<sequence>MDSWLLSSYDDFLSDILVDAANLWFTTRKVNPHYRRASLKPDQAVTLLRKMLDGTTRPDVDMALENLLKWSVVTRFLGMKTEEQRQAFMAHARRYLKMYLPQAGFEIGQTMQYALTKPCDLQGDTLTGDSPRSPSVCTPVSTPEPSPFDALTSERLNHLSRIESSRLRIDTQETVRQEPPGDACVIATKPWSAGDIITCCSGAIAWLDDEDTRRFEELNSDFSVMWWARRQSMGLFLGPARFVNHDCHPNCRFIPMPGQTVSFRVVRDIAVGEEITTSYGDDYFGFQNIDCLCVSCQKLGQGAFQSTSSEVPLPSPRLSPSPSVSSWTDMSAPLSEETGSASRRPQRHNRRAPAAYSGFTSDFGRKRRRSTRSPDFPPPAISRCATCAYSYNYCLLPDPPSSSCTRCVRHYWLFRLPWPQRTGSLLTDREMLHILYPRKALTNVVGTTADKKHLPDEKLPVKSGKTKETTSAPTRRGVCRTLANSQSPSRINTSSTRAKLIKEGTTSRPTKRQRNLSSTDVQL</sequence>
<dbReference type="CDD" id="cd10524">
    <property type="entry name" value="SET_Suv4-20-like"/>
    <property type="match status" value="1"/>
</dbReference>
<evidence type="ECO:0000256" key="7">
    <source>
        <dbReference type="ARBA" id="ARBA00022853"/>
    </source>
</evidence>
<dbReference type="PANTHER" id="PTHR12977:SF4">
    <property type="entry name" value="HISTONE-LYSINE N-METHYLTRANSFERASE KMT5B"/>
    <property type="match status" value="1"/>
</dbReference>
<gene>
    <name evidence="11" type="primary">set9</name>
    <name evidence="11" type="ORF">IWQ62_005600</name>
</gene>
<evidence type="ECO:0000256" key="4">
    <source>
        <dbReference type="ARBA" id="ARBA00022603"/>
    </source>
</evidence>
<dbReference type="SMART" id="SM00317">
    <property type="entry name" value="SET"/>
    <property type="match status" value="1"/>
</dbReference>
<dbReference type="GO" id="GO:0032259">
    <property type="term" value="P:methylation"/>
    <property type="evidence" value="ECO:0007669"/>
    <property type="project" value="UniProtKB-KW"/>
</dbReference>
<accession>A0A9W8APM4</accession>
<keyword evidence="6" id="KW-0949">S-adenosyl-L-methionine</keyword>
<evidence type="ECO:0000259" key="10">
    <source>
        <dbReference type="PROSITE" id="PS50280"/>
    </source>
</evidence>
<comment type="caution">
    <text evidence="11">The sequence shown here is derived from an EMBL/GenBank/DDBJ whole genome shotgun (WGS) entry which is preliminary data.</text>
</comment>
<feature type="region of interest" description="Disordered" evidence="9">
    <location>
        <begin position="482"/>
        <end position="523"/>
    </location>
</feature>
<evidence type="ECO:0000256" key="2">
    <source>
        <dbReference type="ARBA" id="ARBA00004286"/>
    </source>
</evidence>
<feature type="compositionally biased region" description="Polar residues" evidence="9">
    <location>
        <begin position="125"/>
        <end position="143"/>
    </location>
</feature>
<evidence type="ECO:0000313" key="11">
    <source>
        <dbReference type="EMBL" id="KAJ1955121.1"/>
    </source>
</evidence>
<evidence type="ECO:0000256" key="3">
    <source>
        <dbReference type="ARBA" id="ARBA00022454"/>
    </source>
</evidence>
<evidence type="ECO:0000256" key="8">
    <source>
        <dbReference type="ARBA" id="ARBA00023242"/>
    </source>
</evidence>
<comment type="subcellular location">
    <subcellularLocation>
        <location evidence="2">Chromosome</location>
    </subcellularLocation>
    <subcellularLocation>
        <location evidence="1">Nucleus</location>
    </subcellularLocation>
</comment>
<dbReference type="EMBL" id="JANBPY010002409">
    <property type="protein sequence ID" value="KAJ1955121.1"/>
    <property type="molecule type" value="Genomic_DNA"/>
</dbReference>
<keyword evidence="8" id="KW-0539">Nucleus</keyword>
<dbReference type="GO" id="GO:0140999">
    <property type="term" value="F:histone H3K4 trimethyltransferase activity"/>
    <property type="evidence" value="ECO:0007669"/>
    <property type="project" value="UniProtKB-EC"/>
</dbReference>
<feature type="compositionally biased region" description="Polar residues" evidence="9">
    <location>
        <begin position="482"/>
        <end position="497"/>
    </location>
</feature>
<dbReference type="OrthoDB" id="6627536at2759"/>
<evidence type="ECO:0000313" key="12">
    <source>
        <dbReference type="Proteomes" id="UP001150925"/>
    </source>
</evidence>
<keyword evidence="4 11" id="KW-0489">Methyltransferase</keyword>
<dbReference type="Gene3D" id="2.170.270.10">
    <property type="entry name" value="SET domain"/>
    <property type="match status" value="1"/>
</dbReference>
<dbReference type="SUPFAM" id="SSF82199">
    <property type="entry name" value="SET domain"/>
    <property type="match status" value="1"/>
</dbReference>
<dbReference type="EC" id="2.1.1.354" evidence="11"/>
<proteinExistence type="predicted"/>
<feature type="region of interest" description="Disordered" evidence="9">
    <location>
        <begin position="125"/>
        <end position="150"/>
    </location>
</feature>
<dbReference type="GO" id="GO:0042799">
    <property type="term" value="F:histone H4K20 methyltransferase activity"/>
    <property type="evidence" value="ECO:0007669"/>
    <property type="project" value="TreeGrafter"/>
</dbReference>
<dbReference type="GO" id="GO:0005694">
    <property type="term" value="C:chromosome"/>
    <property type="evidence" value="ECO:0007669"/>
    <property type="project" value="UniProtKB-SubCell"/>
</dbReference>
<evidence type="ECO:0000256" key="6">
    <source>
        <dbReference type="ARBA" id="ARBA00022691"/>
    </source>
</evidence>
<name>A0A9W8APM4_9FUNG</name>
<dbReference type="Gene3D" id="1.10.10.1700">
    <property type="entry name" value="Histone-lysine N-methyltransferase"/>
    <property type="match status" value="1"/>
</dbReference>
<keyword evidence="3" id="KW-0158">Chromosome</keyword>
<keyword evidence="12" id="KW-1185">Reference proteome</keyword>
<dbReference type="AlphaFoldDB" id="A0A9W8APM4"/>
<dbReference type="InterPro" id="IPR039977">
    <property type="entry name" value="Suv4-20/Set9"/>
</dbReference>
<dbReference type="InterPro" id="IPR001214">
    <property type="entry name" value="SET_dom"/>
</dbReference>
<dbReference type="PROSITE" id="PS50280">
    <property type="entry name" value="SET"/>
    <property type="match status" value="1"/>
</dbReference>
<dbReference type="Proteomes" id="UP001150925">
    <property type="component" value="Unassembled WGS sequence"/>
</dbReference>
<organism evidence="11 12">
    <name type="scientific">Dispira parvispora</name>
    <dbReference type="NCBI Taxonomy" id="1520584"/>
    <lineage>
        <taxon>Eukaryota</taxon>
        <taxon>Fungi</taxon>
        <taxon>Fungi incertae sedis</taxon>
        <taxon>Zoopagomycota</taxon>
        <taxon>Kickxellomycotina</taxon>
        <taxon>Dimargaritomycetes</taxon>
        <taxon>Dimargaritales</taxon>
        <taxon>Dimargaritaceae</taxon>
        <taxon>Dispira</taxon>
    </lineage>
</organism>